<dbReference type="EMBL" id="BAABIM010000001">
    <property type="protein sequence ID" value="GAA4677454.1"/>
    <property type="molecule type" value="Genomic_DNA"/>
</dbReference>
<organism evidence="2 3">
    <name type="scientific">Nocardioides nanhaiensis</name>
    <dbReference type="NCBI Taxonomy" id="1476871"/>
    <lineage>
        <taxon>Bacteria</taxon>
        <taxon>Bacillati</taxon>
        <taxon>Actinomycetota</taxon>
        <taxon>Actinomycetes</taxon>
        <taxon>Propionibacteriales</taxon>
        <taxon>Nocardioidaceae</taxon>
        <taxon>Nocardioides</taxon>
    </lineage>
</organism>
<evidence type="ECO:0000313" key="2">
    <source>
        <dbReference type="EMBL" id="GAA4677454.1"/>
    </source>
</evidence>
<gene>
    <name evidence="2" type="ORF">GCM10023226_13380</name>
</gene>
<feature type="compositionally biased region" description="Basic residues" evidence="1">
    <location>
        <begin position="1"/>
        <end position="14"/>
    </location>
</feature>
<name>A0ABP8W1Y0_9ACTN</name>
<sequence>MSKHVKHVPKHKAAPARSTRLPMSVPRGALRTSLVVSSVAVAATGATIGGGVLATPASTSSADGASAVSEQDGGRLTARLAGTVVPPSAEDAAAAAASAVDLQARDQAVSRSADRRAEADPAKEAALAVEEVAAVSGEQKLSDADPRDIARALLGEYGFSSDQFGCLDSLWTRESNWSVTADNPTSSAYGIPQSLPGEKMASEGADWATNPVTQIRWGLGYIQDRYGSPCGAWGHSESVGWY</sequence>
<dbReference type="InterPro" id="IPR023346">
    <property type="entry name" value="Lysozyme-like_dom_sf"/>
</dbReference>
<dbReference type="RefSeq" id="WP_345263912.1">
    <property type="nucleotide sequence ID" value="NZ_BAABIM010000001.1"/>
</dbReference>
<dbReference type="Proteomes" id="UP001500621">
    <property type="component" value="Unassembled WGS sequence"/>
</dbReference>
<comment type="caution">
    <text evidence="2">The sequence shown here is derived from an EMBL/GenBank/DDBJ whole genome shotgun (WGS) entry which is preliminary data.</text>
</comment>
<evidence type="ECO:0000313" key="3">
    <source>
        <dbReference type="Proteomes" id="UP001500621"/>
    </source>
</evidence>
<accession>A0ABP8W1Y0</accession>
<feature type="region of interest" description="Disordered" evidence="1">
    <location>
        <begin position="1"/>
        <end position="23"/>
    </location>
</feature>
<dbReference type="SUPFAM" id="SSF53955">
    <property type="entry name" value="Lysozyme-like"/>
    <property type="match status" value="1"/>
</dbReference>
<keyword evidence="3" id="KW-1185">Reference proteome</keyword>
<protein>
    <recommendedName>
        <fullName evidence="4">Lytic transglycosylase domain-containing protein</fullName>
    </recommendedName>
</protein>
<proteinExistence type="predicted"/>
<reference evidence="3" key="1">
    <citation type="journal article" date="2019" name="Int. J. Syst. Evol. Microbiol.">
        <title>The Global Catalogue of Microorganisms (GCM) 10K type strain sequencing project: providing services to taxonomists for standard genome sequencing and annotation.</title>
        <authorList>
            <consortium name="The Broad Institute Genomics Platform"/>
            <consortium name="The Broad Institute Genome Sequencing Center for Infectious Disease"/>
            <person name="Wu L."/>
            <person name="Ma J."/>
        </authorList>
    </citation>
    <scope>NUCLEOTIDE SEQUENCE [LARGE SCALE GENOMIC DNA]</scope>
    <source>
        <strain evidence="3">JCM 18127</strain>
    </source>
</reference>
<evidence type="ECO:0000256" key="1">
    <source>
        <dbReference type="SAM" id="MobiDB-lite"/>
    </source>
</evidence>
<evidence type="ECO:0008006" key="4">
    <source>
        <dbReference type="Google" id="ProtNLM"/>
    </source>
</evidence>